<protein>
    <submittedName>
        <fullName evidence="1">Uncharacterized protein</fullName>
    </submittedName>
</protein>
<keyword evidence="2" id="KW-1185">Reference proteome</keyword>
<reference evidence="1 2" key="1">
    <citation type="submission" date="2017-06" db="EMBL/GenBank/DDBJ databases">
        <title>Genome sequencing of cyanobaciteial culture collection at National Institute for Environmental Studies (NIES).</title>
        <authorList>
            <person name="Hirose Y."/>
            <person name="Shimura Y."/>
            <person name="Fujisawa T."/>
            <person name="Nakamura Y."/>
            <person name="Kawachi M."/>
        </authorList>
    </citation>
    <scope>NUCLEOTIDE SEQUENCE [LARGE SCALE GENOMIC DNA]</scope>
    <source>
        <strain evidence="1 2">NIES-4072</strain>
    </source>
</reference>
<gene>
    <name evidence="1" type="ORF">NIES4072_05820</name>
</gene>
<sequence>MRGWVGVREGVTQKMAELLYMQELESVRISKPSAHLMGTSFQPFVSSQITTRRVTDFSRYLLD</sequence>
<dbReference type="Proteomes" id="UP000245124">
    <property type="component" value="Unassembled WGS sequence"/>
</dbReference>
<comment type="caution">
    <text evidence="1">The sequence shown here is derived from an EMBL/GenBank/DDBJ whole genome shotgun (WGS) entry which is preliminary data.</text>
</comment>
<dbReference type="AlphaFoldDB" id="A0A2R5FER1"/>
<proteinExistence type="predicted"/>
<evidence type="ECO:0000313" key="1">
    <source>
        <dbReference type="EMBL" id="GBG16936.1"/>
    </source>
</evidence>
<evidence type="ECO:0000313" key="2">
    <source>
        <dbReference type="Proteomes" id="UP000245124"/>
    </source>
</evidence>
<accession>A0A2R5FER1</accession>
<dbReference type="EMBL" id="BDUD01000001">
    <property type="protein sequence ID" value="GBG16936.1"/>
    <property type="molecule type" value="Genomic_DNA"/>
</dbReference>
<organism evidence="1 2">
    <name type="scientific">Nostoc commune NIES-4072</name>
    <dbReference type="NCBI Taxonomy" id="2005467"/>
    <lineage>
        <taxon>Bacteria</taxon>
        <taxon>Bacillati</taxon>
        <taxon>Cyanobacteriota</taxon>
        <taxon>Cyanophyceae</taxon>
        <taxon>Nostocales</taxon>
        <taxon>Nostocaceae</taxon>
        <taxon>Nostoc</taxon>
    </lineage>
</organism>
<name>A0A2R5FER1_NOSCO</name>